<dbReference type="Pfam" id="PF12146">
    <property type="entry name" value="Hydrolase_4"/>
    <property type="match status" value="1"/>
</dbReference>
<feature type="domain" description="Serine aminopeptidase S33" evidence="2">
    <location>
        <begin position="59"/>
        <end position="264"/>
    </location>
</feature>
<dbReference type="EMBL" id="JANDHW010000002">
    <property type="protein sequence ID" value="MCP9611101.1"/>
    <property type="molecule type" value="Genomic_DNA"/>
</dbReference>
<dbReference type="InterPro" id="IPR029058">
    <property type="entry name" value="AB_hydrolase_fold"/>
</dbReference>
<evidence type="ECO:0000313" key="4">
    <source>
        <dbReference type="Proteomes" id="UP001205603"/>
    </source>
</evidence>
<dbReference type="PANTHER" id="PTHR11614">
    <property type="entry name" value="PHOSPHOLIPASE-RELATED"/>
    <property type="match status" value="1"/>
</dbReference>
<reference evidence="3 4" key="1">
    <citation type="submission" date="2022-07" db="EMBL/GenBank/DDBJ databases">
        <title>Fecal culturing of patients with breast cancer.</title>
        <authorList>
            <person name="Teng N.M.Y."/>
            <person name="Kiu R."/>
            <person name="Evans R."/>
            <person name="Baker D.J."/>
            <person name="Zenner C."/>
            <person name="Robinson S.D."/>
            <person name="Hall L.J."/>
        </authorList>
    </citation>
    <scope>NUCLEOTIDE SEQUENCE [LARGE SCALE GENOMIC DNA]</scope>
    <source>
        <strain evidence="3 4">LH1063</strain>
    </source>
</reference>
<dbReference type="RefSeq" id="WP_255025755.1">
    <property type="nucleotide sequence ID" value="NZ_JANDHW010000002.1"/>
</dbReference>
<dbReference type="GO" id="GO:0016787">
    <property type="term" value="F:hydrolase activity"/>
    <property type="evidence" value="ECO:0007669"/>
    <property type="project" value="UniProtKB-KW"/>
</dbReference>
<dbReference type="SUPFAM" id="SSF53474">
    <property type="entry name" value="alpha/beta-Hydrolases"/>
    <property type="match status" value="1"/>
</dbReference>
<evidence type="ECO:0000313" key="3">
    <source>
        <dbReference type="EMBL" id="MCP9611101.1"/>
    </source>
</evidence>
<feature type="signal peptide" evidence="1">
    <location>
        <begin position="1"/>
        <end position="20"/>
    </location>
</feature>
<dbReference type="InterPro" id="IPR022742">
    <property type="entry name" value="Hydrolase_4"/>
</dbReference>
<sequence length="335" mass="38192">MKRILFLLIFTLLASGSLHAQYSMDVLGGRFEMRTLDMPDDYDGKVITTLIRREANKPSDKAILYIHGYNDYFFQSSLAKTFNDSCFNFYAVDLRKYGRSLLASQTPFQVHDLKEYFADIDTALHIMKEEGNKEIILMGHSTGGLISALYCEEYRNDLPVKGLILNSPFLDMNLNKFQEKILIPIVSFTGIFTKNMKIKQGKSTAYGESLLADKHGEWIYDTNKKFLQSRPLTTGWIRAIHRGQKKIHRGLDIPCPILVLFSDHSVYGDKWTPEHQNGDAVLDVKDIKKYGINLGKSVTEVAIKDGMHDLILSKKSAREATYNAIFQWLDKTGLD</sequence>
<feature type="chain" id="PRO_5045524042" evidence="1">
    <location>
        <begin position="21"/>
        <end position="335"/>
    </location>
</feature>
<comment type="caution">
    <text evidence="3">The sequence shown here is derived from an EMBL/GenBank/DDBJ whole genome shotgun (WGS) entry which is preliminary data.</text>
</comment>
<proteinExistence type="predicted"/>
<name>A0ABT1MFH5_9BACT</name>
<accession>A0ABT1MFH5</accession>
<evidence type="ECO:0000256" key="1">
    <source>
        <dbReference type="SAM" id="SignalP"/>
    </source>
</evidence>
<keyword evidence="3" id="KW-0378">Hydrolase</keyword>
<dbReference type="Gene3D" id="3.40.50.1820">
    <property type="entry name" value="alpha/beta hydrolase"/>
    <property type="match status" value="1"/>
</dbReference>
<dbReference type="InterPro" id="IPR051044">
    <property type="entry name" value="MAG_DAG_Lipase"/>
</dbReference>
<gene>
    <name evidence="3" type="ORF">NMU02_03215</name>
</gene>
<evidence type="ECO:0000259" key="2">
    <source>
        <dbReference type="Pfam" id="PF12146"/>
    </source>
</evidence>
<keyword evidence="4" id="KW-1185">Reference proteome</keyword>
<dbReference type="Proteomes" id="UP001205603">
    <property type="component" value="Unassembled WGS sequence"/>
</dbReference>
<keyword evidence="1" id="KW-0732">Signal</keyword>
<organism evidence="3 4">
    <name type="scientific">Coprobacter tertius</name>
    <dbReference type="NCBI Taxonomy" id="2944915"/>
    <lineage>
        <taxon>Bacteria</taxon>
        <taxon>Pseudomonadati</taxon>
        <taxon>Bacteroidota</taxon>
        <taxon>Bacteroidia</taxon>
        <taxon>Bacteroidales</taxon>
        <taxon>Barnesiellaceae</taxon>
        <taxon>Coprobacter</taxon>
    </lineage>
</organism>
<protein>
    <submittedName>
        <fullName evidence="3">Alpha/beta hydrolase</fullName>
    </submittedName>
</protein>